<protein>
    <submittedName>
        <fullName evidence="4">FecR domain-containing protein</fullName>
    </submittedName>
</protein>
<feature type="compositionally biased region" description="Basic and acidic residues" evidence="1">
    <location>
        <begin position="246"/>
        <end position="329"/>
    </location>
</feature>
<evidence type="ECO:0000313" key="4">
    <source>
        <dbReference type="EMBL" id="QRJ62971.1"/>
    </source>
</evidence>
<name>A0A974PX63_9RHOO</name>
<feature type="compositionally biased region" description="Gly residues" evidence="1">
    <location>
        <begin position="333"/>
        <end position="357"/>
    </location>
</feature>
<dbReference type="EMBL" id="CP064781">
    <property type="protein sequence ID" value="QRJ62971.1"/>
    <property type="molecule type" value="Genomic_DNA"/>
</dbReference>
<keyword evidence="5" id="KW-1185">Reference proteome</keyword>
<sequence length="357" mass="38317">MKIPVFLWLLAASFAAWAEPNVAGRIEASDGDARIYDAAKAMRPAAVGELVREGDSVVTGADGEVHLAMEDEGQIAIRPNTRMRIAKYRAEGGSGDSSVIALVQGALRSVTGWIGKYNPKGYTVRTPTATIGVRGTDHETRVIPEGSSEGEAGTYDKVNQGATVLSTAQGRTEIRPNQAGFVALSGKARPRVLAAVPTFFAPARFDRRFENLHERVRERLDVRRNERIESFKERRRQLGERAAQQHGERLRAQEANRAGPREQWQERQRERREKREAGRLDNLRGESGGRRFDERSPGDGRRFEPGKRGGADERGVLRDGGGRGGEHRPGAAAPGGGGAGGGGGGGGGGGPGGGRGR</sequence>
<dbReference type="Pfam" id="PF04773">
    <property type="entry name" value="FecR"/>
    <property type="match status" value="1"/>
</dbReference>
<evidence type="ECO:0000256" key="1">
    <source>
        <dbReference type="SAM" id="MobiDB-lite"/>
    </source>
</evidence>
<organism evidence="4 5">
    <name type="scientific">Azospira restricta</name>
    <dbReference type="NCBI Taxonomy" id="404405"/>
    <lineage>
        <taxon>Bacteria</taxon>
        <taxon>Pseudomonadati</taxon>
        <taxon>Pseudomonadota</taxon>
        <taxon>Betaproteobacteria</taxon>
        <taxon>Rhodocyclales</taxon>
        <taxon>Rhodocyclaceae</taxon>
        <taxon>Azospira</taxon>
    </lineage>
</organism>
<accession>A0A974PX63</accession>
<feature type="domain" description="FecR protein" evidence="3">
    <location>
        <begin position="55"/>
        <end position="141"/>
    </location>
</feature>
<dbReference type="PANTHER" id="PTHR38731">
    <property type="entry name" value="LIPL45-RELATED LIPOPROTEIN-RELATED"/>
    <property type="match status" value="1"/>
</dbReference>
<dbReference type="RefSeq" id="WP_203386496.1">
    <property type="nucleotide sequence ID" value="NZ_CP064781.1"/>
</dbReference>
<gene>
    <name evidence="4" type="ORF">IWH25_14585</name>
</gene>
<evidence type="ECO:0000256" key="2">
    <source>
        <dbReference type="SAM" id="SignalP"/>
    </source>
</evidence>
<evidence type="ECO:0000259" key="3">
    <source>
        <dbReference type="Pfam" id="PF04773"/>
    </source>
</evidence>
<feature type="chain" id="PRO_5037193862" evidence="2">
    <location>
        <begin position="19"/>
        <end position="357"/>
    </location>
</feature>
<dbReference type="InterPro" id="IPR006860">
    <property type="entry name" value="FecR"/>
</dbReference>
<dbReference type="KEGG" id="ares:IWH25_14585"/>
<feature type="region of interest" description="Disordered" evidence="1">
    <location>
        <begin position="235"/>
        <end position="357"/>
    </location>
</feature>
<keyword evidence="2" id="KW-0732">Signal</keyword>
<reference evidence="4" key="1">
    <citation type="submission" date="2020-11" db="EMBL/GenBank/DDBJ databases">
        <title>Azospira restricta DSM 18626 genome sequence.</title>
        <authorList>
            <person name="Moe W.M."/>
        </authorList>
    </citation>
    <scope>NUCLEOTIDE SEQUENCE</scope>
    <source>
        <strain evidence="4">DSM 18626</strain>
    </source>
</reference>
<dbReference type="Proteomes" id="UP000663444">
    <property type="component" value="Chromosome"/>
</dbReference>
<dbReference type="AlphaFoldDB" id="A0A974PX63"/>
<proteinExistence type="predicted"/>
<feature type="signal peptide" evidence="2">
    <location>
        <begin position="1"/>
        <end position="18"/>
    </location>
</feature>
<evidence type="ECO:0000313" key="5">
    <source>
        <dbReference type="Proteomes" id="UP000663444"/>
    </source>
</evidence>